<protein>
    <submittedName>
        <fullName evidence="3">ATPase</fullName>
    </submittedName>
</protein>
<gene>
    <name evidence="3" type="ORF">bsdtb5_24850</name>
</gene>
<organism evidence="3 4">
    <name type="scientific">Anaeromicropila herbilytica</name>
    <dbReference type="NCBI Taxonomy" id="2785025"/>
    <lineage>
        <taxon>Bacteria</taxon>
        <taxon>Bacillati</taxon>
        <taxon>Bacillota</taxon>
        <taxon>Clostridia</taxon>
        <taxon>Lachnospirales</taxon>
        <taxon>Lachnospiraceae</taxon>
        <taxon>Anaeromicropila</taxon>
    </lineage>
</organism>
<proteinExistence type="predicted"/>
<dbReference type="InterPro" id="IPR041682">
    <property type="entry name" value="AAA_14"/>
</dbReference>
<evidence type="ECO:0000259" key="2">
    <source>
        <dbReference type="Pfam" id="PF13635"/>
    </source>
</evidence>
<dbReference type="EMBL" id="AP024169">
    <property type="protein sequence ID" value="BCN31190.1"/>
    <property type="molecule type" value="Genomic_DNA"/>
</dbReference>
<feature type="domain" description="AAA" evidence="1">
    <location>
        <begin position="18"/>
        <end position="159"/>
    </location>
</feature>
<keyword evidence="4" id="KW-1185">Reference proteome</keyword>
<name>A0A7R7EM97_9FIRM</name>
<dbReference type="PANTHER" id="PTHR33295">
    <property type="entry name" value="ATPASE"/>
    <property type="match status" value="1"/>
</dbReference>
<dbReference type="PANTHER" id="PTHR33295:SF7">
    <property type="entry name" value="ATPASE"/>
    <property type="match status" value="1"/>
</dbReference>
<dbReference type="AlphaFoldDB" id="A0A7R7EM97"/>
<dbReference type="KEGG" id="ahb:bsdtb5_24850"/>
<dbReference type="Proteomes" id="UP000595897">
    <property type="component" value="Chromosome"/>
</dbReference>
<dbReference type="Pfam" id="PF13635">
    <property type="entry name" value="DUF4143"/>
    <property type="match status" value="1"/>
</dbReference>
<dbReference type="InterPro" id="IPR027417">
    <property type="entry name" value="P-loop_NTPase"/>
</dbReference>
<evidence type="ECO:0000313" key="4">
    <source>
        <dbReference type="Proteomes" id="UP000595897"/>
    </source>
</evidence>
<reference evidence="3 4" key="1">
    <citation type="submission" date="2020-11" db="EMBL/GenBank/DDBJ databases">
        <title>Draft genome sequencing of a Lachnospiraceae strain isolated from anoxic soil subjected to BSD treatment.</title>
        <authorList>
            <person name="Uek A."/>
            <person name="Tonouchi A."/>
        </authorList>
    </citation>
    <scope>NUCLEOTIDE SEQUENCE [LARGE SCALE GENOMIC DNA]</scope>
    <source>
        <strain evidence="3 4">TB5</strain>
    </source>
</reference>
<dbReference type="SUPFAM" id="SSF52540">
    <property type="entry name" value="P-loop containing nucleoside triphosphate hydrolases"/>
    <property type="match status" value="1"/>
</dbReference>
<dbReference type="InterPro" id="IPR025420">
    <property type="entry name" value="DUF4143"/>
</dbReference>
<sequence>MQRKVFQNMIRWKDGNENKPLLLVGPKCVGKTYLANEFGKTYYKRIIYINFENQPEMIELFKKDIDTTTDINKILKNISNTFDFQEEEFSDNSPVLFIFDEITFLPFYSEIIELFQNSDMTLPVILISSTPNDFFDNNIDANRKYMILHIFSFDFEEFLIAIGYTWYADVIREHYNTNKKLPSIVHNELLSLFELYLKIGGMPLAINEYLINKNTNNIREVHRIISDFCINTLNTGNDDSLLLKIRHVISSIHKQLEKENKKFQYRLIRKGVTKKLYQDAINQIINSNLAIKCSKLIQYSKDIIQADQDAFKLYHMDVGILNSNGNELDQSFRKGVFENYIAQSLVSNGYEPYFWESNSQAKIDFVIQKNQLLLPIEVKVDNNTRSKSLSIFHSFFNTKNSIKVSTRNFEFSNHVKYIPIYAVFCI</sequence>
<accession>A0A7R7EM97</accession>
<dbReference type="Gene3D" id="3.40.50.300">
    <property type="entry name" value="P-loop containing nucleotide triphosphate hydrolases"/>
    <property type="match status" value="1"/>
</dbReference>
<evidence type="ECO:0000259" key="1">
    <source>
        <dbReference type="Pfam" id="PF13173"/>
    </source>
</evidence>
<feature type="domain" description="DUF4143" evidence="2">
    <location>
        <begin position="243"/>
        <end position="380"/>
    </location>
</feature>
<dbReference type="Pfam" id="PF13173">
    <property type="entry name" value="AAA_14"/>
    <property type="match status" value="1"/>
</dbReference>
<dbReference type="RefSeq" id="WP_271712332.1">
    <property type="nucleotide sequence ID" value="NZ_AP024169.1"/>
</dbReference>
<evidence type="ECO:0000313" key="3">
    <source>
        <dbReference type="EMBL" id="BCN31190.1"/>
    </source>
</evidence>